<keyword evidence="9" id="KW-1185">Reference proteome</keyword>
<dbReference type="Gene3D" id="2.60.40.650">
    <property type="match status" value="1"/>
</dbReference>
<keyword evidence="3" id="KW-0479">Metal-binding</keyword>
<feature type="compositionally biased region" description="Pro residues" evidence="5">
    <location>
        <begin position="385"/>
        <end position="396"/>
    </location>
</feature>
<dbReference type="PANTHER" id="PTHR19372">
    <property type="entry name" value="SULFITE REDUCTASE"/>
    <property type="match status" value="1"/>
</dbReference>
<sequence>MAPLGEAARVAAVRVGSARDMGPWGKRDDMLVHRRDPFNAEPPRHALARRPLTGCESFYSRNHGPVPRIDARAWRLRVDGLVDRPLTLSLGDLRERFAEREILATVQCAGNRRAGLLEVRDIPGEDPWGPCAISTARWTGVLLADVLAAAGVRPGARHVAFAAPDVSPLADPPQPFGGSIPLVKATSGEVLLAWGMDGRPLPDVHGAPLRMIVPGWIGARSVKWLERVTAQADPSGNYFQAVAYRILPPDADPTRTGPGAGISLGPVAVTCAILAPDGGTPLPPGPTEITGYAYAGEDRTVARLDVSLDGGRTWTQAELDPPPSPWTWQEWRITVDLPGGDTVVTARAWDSTGMTQPESPAALWNPKGYANNSWDRVRLTTTGSPPAPGPTGPGDQ</sequence>
<evidence type="ECO:0000256" key="1">
    <source>
        <dbReference type="ARBA" id="ARBA00001924"/>
    </source>
</evidence>
<comment type="caution">
    <text evidence="8">The sequence shown here is derived from an EMBL/GenBank/DDBJ whole genome shotgun (WGS) entry which is preliminary data.</text>
</comment>
<evidence type="ECO:0000313" key="8">
    <source>
        <dbReference type="EMBL" id="GAA0343069.1"/>
    </source>
</evidence>
<organism evidence="8 9">
    <name type="scientific">Actinoallomurus spadix</name>
    <dbReference type="NCBI Taxonomy" id="79912"/>
    <lineage>
        <taxon>Bacteria</taxon>
        <taxon>Bacillati</taxon>
        <taxon>Actinomycetota</taxon>
        <taxon>Actinomycetes</taxon>
        <taxon>Streptosporangiales</taxon>
        <taxon>Thermomonosporaceae</taxon>
        <taxon>Actinoallomurus</taxon>
    </lineage>
</organism>
<dbReference type="Pfam" id="PF00174">
    <property type="entry name" value="Oxidored_molyb"/>
    <property type="match status" value="1"/>
</dbReference>
<dbReference type="Pfam" id="PF03404">
    <property type="entry name" value="Mo-co_dimer"/>
    <property type="match status" value="1"/>
</dbReference>
<feature type="domain" description="Oxidoreductase molybdopterin-binding" evidence="6">
    <location>
        <begin position="63"/>
        <end position="238"/>
    </location>
</feature>
<name>A0ABN0WP05_9ACTN</name>
<evidence type="ECO:0000256" key="3">
    <source>
        <dbReference type="ARBA" id="ARBA00022723"/>
    </source>
</evidence>
<reference evidence="8 9" key="1">
    <citation type="journal article" date="2019" name="Int. J. Syst. Evol. Microbiol.">
        <title>The Global Catalogue of Microorganisms (GCM) 10K type strain sequencing project: providing services to taxonomists for standard genome sequencing and annotation.</title>
        <authorList>
            <consortium name="The Broad Institute Genomics Platform"/>
            <consortium name="The Broad Institute Genome Sequencing Center for Infectious Disease"/>
            <person name="Wu L."/>
            <person name="Ma J."/>
        </authorList>
    </citation>
    <scope>NUCLEOTIDE SEQUENCE [LARGE SCALE GENOMIC DNA]</scope>
    <source>
        <strain evidence="8 9">JCM 3146</strain>
    </source>
</reference>
<dbReference type="InterPro" id="IPR014756">
    <property type="entry name" value="Ig_E-set"/>
</dbReference>
<dbReference type="SUPFAM" id="SSF56524">
    <property type="entry name" value="Oxidoreductase molybdopterin-binding domain"/>
    <property type="match status" value="1"/>
</dbReference>
<dbReference type="Gene3D" id="3.90.420.10">
    <property type="entry name" value="Oxidoreductase, molybdopterin-binding domain"/>
    <property type="match status" value="1"/>
</dbReference>
<evidence type="ECO:0000256" key="2">
    <source>
        <dbReference type="ARBA" id="ARBA00022505"/>
    </source>
</evidence>
<dbReference type="PANTHER" id="PTHR19372:SF7">
    <property type="entry name" value="SULFITE OXIDASE, MITOCHONDRIAL"/>
    <property type="match status" value="1"/>
</dbReference>
<dbReference type="EMBL" id="BAAABM010000029">
    <property type="protein sequence ID" value="GAA0343069.1"/>
    <property type="molecule type" value="Genomic_DNA"/>
</dbReference>
<dbReference type="Proteomes" id="UP001501822">
    <property type="component" value="Unassembled WGS sequence"/>
</dbReference>
<evidence type="ECO:0000259" key="7">
    <source>
        <dbReference type="Pfam" id="PF03404"/>
    </source>
</evidence>
<gene>
    <name evidence="8" type="ORF">GCM10010151_35840</name>
</gene>
<dbReference type="InterPro" id="IPR005066">
    <property type="entry name" value="MoCF_OxRdtse_dimer"/>
</dbReference>
<dbReference type="PRINTS" id="PR00407">
    <property type="entry name" value="EUMOPTERIN"/>
</dbReference>
<evidence type="ECO:0000256" key="4">
    <source>
        <dbReference type="ARBA" id="ARBA00023002"/>
    </source>
</evidence>
<accession>A0ABN0WP05</accession>
<keyword evidence="4" id="KW-0560">Oxidoreductase</keyword>
<evidence type="ECO:0000313" key="9">
    <source>
        <dbReference type="Proteomes" id="UP001501822"/>
    </source>
</evidence>
<proteinExistence type="predicted"/>
<protein>
    <submittedName>
        <fullName evidence="8">Sulfite oxidase</fullName>
    </submittedName>
</protein>
<keyword evidence="2" id="KW-0500">Molybdenum</keyword>
<dbReference type="CDD" id="cd02110">
    <property type="entry name" value="SO_family_Moco_dimer"/>
    <property type="match status" value="1"/>
</dbReference>
<feature type="region of interest" description="Disordered" evidence="5">
    <location>
        <begin position="375"/>
        <end position="396"/>
    </location>
</feature>
<evidence type="ECO:0000259" key="6">
    <source>
        <dbReference type="Pfam" id="PF00174"/>
    </source>
</evidence>
<dbReference type="InterPro" id="IPR008335">
    <property type="entry name" value="Mopterin_OxRdtase_euk"/>
</dbReference>
<dbReference type="InterPro" id="IPR000572">
    <property type="entry name" value="OxRdtase_Mopterin-bd_dom"/>
</dbReference>
<dbReference type="SUPFAM" id="SSF81296">
    <property type="entry name" value="E set domains"/>
    <property type="match status" value="1"/>
</dbReference>
<comment type="cofactor">
    <cofactor evidence="1">
        <name>Mo-molybdopterin</name>
        <dbReference type="ChEBI" id="CHEBI:71302"/>
    </cofactor>
</comment>
<dbReference type="InterPro" id="IPR036374">
    <property type="entry name" value="OxRdtase_Mopterin-bd_sf"/>
</dbReference>
<evidence type="ECO:0000256" key="5">
    <source>
        <dbReference type="SAM" id="MobiDB-lite"/>
    </source>
</evidence>
<feature type="domain" description="Moybdenum cofactor oxidoreductase dimerisation" evidence="7">
    <location>
        <begin position="268"/>
        <end position="380"/>
    </location>
</feature>